<name>A0ABV3TBF1_9GAMM</name>
<sequence>MALGIVVTSGYADKSYARSWVEGPVRYVEITHAGLDMSQGSQVGAAKCRAILGRDALFGQSGGQFSLAVHRQLSKTIGIRVRVSRMQRDTERLGPGRFRTRCNVADNDISASFKREPSKADIAEARLQVGVERIATGRHREGIDILAKLRDEANYPDALPAIVAGLISVDVGLALDTDDQYVRLGDADYRPALIEYRDALSRAGWAERARDAQRRLDELLR</sequence>
<dbReference type="Proteomes" id="UP001556709">
    <property type="component" value="Unassembled WGS sequence"/>
</dbReference>
<comment type="caution">
    <text evidence="1">The sequence shown here is derived from an EMBL/GenBank/DDBJ whole genome shotgun (WGS) entry which is preliminary data.</text>
</comment>
<keyword evidence="2" id="KW-1185">Reference proteome</keyword>
<dbReference type="RefSeq" id="WP_367958819.1">
    <property type="nucleotide sequence ID" value="NZ_JBAKFH010000002.1"/>
</dbReference>
<evidence type="ECO:0000313" key="1">
    <source>
        <dbReference type="EMBL" id="MEX0468960.1"/>
    </source>
</evidence>
<organism evidence="1 2">
    <name type="scientific">Spiribacter pallidus</name>
    <dbReference type="NCBI Taxonomy" id="1987936"/>
    <lineage>
        <taxon>Bacteria</taxon>
        <taxon>Pseudomonadati</taxon>
        <taxon>Pseudomonadota</taxon>
        <taxon>Gammaproteobacteria</taxon>
        <taxon>Chromatiales</taxon>
        <taxon>Ectothiorhodospiraceae</taxon>
        <taxon>Spiribacter</taxon>
    </lineage>
</organism>
<reference evidence="1 2" key="1">
    <citation type="submission" date="2024-02" db="EMBL/GenBank/DDBJ databases">
        <title>New especies of Spiribacter isolated from saline water.</title>
        <authorList>
            <person name="Leon M.J."/>
            <person name="De La Haba R."/>
            <person name="Sanchez-Porro C."/>
            <person name="Ventosa A."/>
        </authorList>
    </citation>
    <scope>NUCLEOTIDE SEQUENCE [LARGE SCALE GENOMIC DNA]</scope>
    <source>
        <strain evidence="2">ag22IC6-390</strain>
    </source>
</reference>
<dbReference type="EMBL" id="JBAKFM010000002">
    <property type="protein sequence ID" value="MEX0468960.1"/>
    <property type="molecule type" value="Genomic_DNA"/>
</dbReference>
<protein>
    <submittedName>
        <fullName evidence="1">Uncharacterized protein</fullName>
    </submittedName>
</protein>
<proteinExistence type="predicted"/>
<evidence type="ECO:0000313" key="2">
    <source>
        <dbReference type="Proteomes" id="UP001556709"/>
    </source>
</evidence>
<gene>
    <name evidence="1" type="ORF">V6X73_04365</name>
</gene>
<accession>A0ABV3TBF1</accession>